<dbReference type="STRING" id="410359.Pcal_0507"/>
<dbReference type="InterPro" id="IPR011256">
    <property type="entry name" value="Reg_factor_effector_dom_sf"/>
</dbReference>
<protein>
    <recommendedName>
        <fullName evidence="1">AraC effector-binding domain-containing protein</fullName>
    </recommendedName>
</protein>
<reference evidence="2" key="1">
    <citation type="submission" date="2007-02" db="EMBL/GenBank/DDBJ databases">
        <title>Complete sequence of Pyrobaculum calidifontis JCM 11548.</title>
        <authorList>
            <consortium name="US DOE Joint Genome Institute"/>
            <person name="Copeland A."/>
            <person name="Lucas S."/>
            <person name="Lapidus A."/>
            <person name="Barry K."/>
            <person name="Glavina del Rio T."/>
            <person name="Dalin E."/>
            <person name="Tice H."/>
            <person name="Pitluck S."/>
            <person name="Chain P."/>
            <person name="Malfatti S."/>
            <person name="Shin M."/>
            <person name="Vergez L."/>
            <person name="Schmutz J."/>
            <person name="Larimer F."/>
            <person name="Land M."/>
            <person name="Hauser L."/>
            <person name="Kyrpides N."/>
            <person name="Mikhailova N."/>
            <person name="Cozen A.E."/>
            <person name="Fitz-Gibbon S.T."/>
            <person name="House C.H."/>
            <person name="Saltikov C."/>
            <person name="Lowe T.M."/>
            <person name="Richardson P."/>
        </authorList>
    </citation>
    <scope>NUCLEOTIDE SEQUENCE [LARGE SCALE GENOMIC DNA]</scope>
    <source>
        <strain evidence="2">JCM 11548</strain>
    </source>
</reference>
<evidence type="ECO:0000259" key="1">
    <source>
        <dbReference type="SMART" id="SM00871"/>
    </source>
</evidence>
<dbReference type="eggNOG" id="arCOG03200">
    <property type="taxonomic scope" value="Archaea"/>
</dbReference>
<feature type="domain" description="AraC effector-binding" evidence="1">
    <location>
        <begin position="2"/>
        <end position="126"/>
    </location>
</feature>
<dbReference type="InterPro" id="IPR010499">
    <property type="entry name" value="AraC_E-bd"/>
</dbReference>
<dbReference type="EMBL" id="CP000561">
    <property type="protein sequence ID" value="ABO07935.1"/>
    <property type="molecule type" value="Genomic_DNA"/>
</dbReference>
<dbReference type="HOGENOM" id="CLU_1976622_0_0_2"/>
<name>A3MTG8_PYRCJ</name>
<dbReference type="GeneID" id="4908519"/>
<evidence type="ECO:0000313" key="3">
    <source>
        <dbReference type="Proteomes" id="UP000001431"/>
    </source>
</evidence>
<dbReference type="Gene3D" id="3.20.80.10">
    <property type="entry name" value="Regulatory factor, effector binding domain"/>
    <property type="match status" value="1"/>
</dbReference>
<dbReference type="SUPFAM" id="SSF55136">
    <property type="entry name" value="Probable bacterial effector-binding domain"/>
    <property type="match status" value="1"/>
</dbReference>
<dbReference type="SMART" id="SM00871">
    <property type="entry name" value="AraC_E_bind"/>
    <property type="match status" value="1"/>
</dbReference>
<dbReference type="AlphaFoldDB" id="A3MTG8"/>
<organism evidence="2 3">
    <name type="scientific">Pyrobaculum calidifontis (strain DSM 21063 / JCM 11548 / VA1)</name>
    <dbReference type="NCBI Taxonomy" id="410359"/>
    <lineage>
        <taxon>Archaea</taxon>
        <taxon>Thermoproteota</taxon>
        <taxon>Thermoprotei</taxon>
        <taxon>Thermoproteales</taxon>
        <taxon>Thermoproteaceae</taxon>
        <taxon>Pyrobaculum</taxon>
    </lineage>
</organism>
<proteinExistence type="predicted"/>
<dbReference type="KEGG" id="pcl:Pcal_0507"/>
<accession>A3MTG8</accession>
<keyword evidence="3" id="KW-1185">Reference proteome</keyword>
<gene>
    <name evidence="2" type="ordered locus">Pcal_0507</name>
</gene>
<dbReference type="Proteomes" id="UP000001431">
    <property type="component" value="Chromosome"/>
</dbReference>
<sequence>MAKVEIKEVPELRGFSTVKKVANRNALLGDLKPNTILIFHGKEGHEMVVEIFTPDPNGDKTLPPATVASTKFTGPVEKVDNAYATLLFWALGQGKSLGTPTREVYHKVDLKQDPPEAEVEVQAPLA</sequence>
<evidence type="ECO:0000313" key="2">
    <source>
        <dbReference type="EMBL" id="ABO07935.1"/>
    </source>
</evidence>
<dbReference type="RefSeq" id="WP_011849193.1">
    <property type="nucleotide sequence ID" value="NC_009073.1"/>
</dbReference>
<dbReference type="OrthoDB" id="24885at2157"/>